<dbReference type="KEGG" id="mei:Msip34_1144"/>
<comment type="function">
    <text evidence="7">Catalyzes the tRNA-independent activation of glutamate in presence of ATP and the subsequent transfer of glutamate onto a tRNA(Asp). Glutamate is transferred on the 2-amino-5-(4,5-dihydroxy-2-cyclopenten-1-yl) moiety of the queuosine in the wobble position of the QUC anticodon.</text>
</comment>
<dbReference type="PRINTS" id="PR00987">
    <property type="entry name" value="TRNASYNTHGLU"/>
</dbReference>
<dbReference type="EC" id="6.1.1.-" evidence="7"/>
<dbReference type="GO" id="GO:0006424">
    <property type="term" value="P:glutamyl-tRNA aminoacylation"/>
    <property type="evidence" value="ECO:0007669"/>
    <property type="project" value="InterPro"/>
</dbReference>
<evidence type="ECO:0000256" key="3">
    <source>
        <dbReference type="ARBA" id="ARBA00022741"/>
    </source>
</evidence>
<evidence type="ECO:0000256" key="6">
    <source>
        <dbReference type="ARBA" id="ARBA00023146"/>
    </source>
</evidence>
<comment type="similarity">
    <text evidence="7">Belongs to the class-I aminoacyl-tRNA synthetase family. GluQ subfamily.</text>
</comment>
<evidence type="ECO:0000259" key="9">
    <source>
        <dbReference type="Pfam" id="PF00749"/>
    </source>
</evidence>
<keyword evidence="4 7" id="KW-0862">Zinc</keyword>
<dbReference type="HAMAP" id="MF_01428">
    <property type="entry name" value="Glu_Q_tRNA_synth"/>
    <property type="match status" value="1"/>
</dbReference>
<dbReference type="Proteomes" id="UP000002743">
    <property type="component" value="Chromosome"/>
</dbReference>
<feature type="binding site" evidence="7">
    <location>
        <position position="122"/>
    </location>
    <ligand>
        <name>Zn(2+)</name>
        <dbReference type="ChEBI" id="CHEBI:29105"/>
    </ligand>
</feature>
<keyword evidence="11" id="KW-1185">Reference proteome</keyword>
<dbReference type="HOGENOM" id="CLU_015768_0_1_4"/>
<keyword evidence="3 7" id="KW-0547">Nucleotide-binding</keyword>
<evidence type="ECO:0000256" key="5">
    <source>
        <dbReference type="ARBA" id="ARBA00022840"/>
    </source>
</evidence>
<feature type="binding site" evidence="7">
    <location>
        <position position="100"/>
    </location>
    <ligand>
        <name>Zn(2+)</name>
        <dbReference type="ChEBI" id="CHEBI:29105"/>
    </ligand>
</feature>
<evidence type="ECO:0000256" key="4">
    <source>
        <dbReference type="ARBA" id="ARBA00022833"/>
    </source>
</evidence>
<keyword evidence="2 7" id="KW-0479">Metal-binding</keyword>
<reference evidence="10 11" key="2">
    <citation type="journal article" date="2011" name="J. Bacteriol.">
        <title>Genomes of three methylotrophs from a single niche uncover genetic and metabolic divergence of Methylophilaceae.</title>
        <authorList>
            <person name="Lapidus A."/>
            <person name="Clum A."/>
            <person name="Labutti K."/>
            <person name="Kaluzhnaya M.G."/>
            <person name="Lim S."/>
            <person name="Beck D.A."/>
            <person name="Glavina Del Rio T."/>
            <person name="Nolan M."/>
            <person name="Mavromatis K."/>
            <person name="Huntemann M."/>
            <person name="Lucas S."/>
            <person name="Lidstrom M.E."/>
            <person name="Ivanova N."/>
            <person name="Chistoserdova L."/>
        </authorList>
    </citation>
    <scope>NUCLEOTIDE SEQUENCE [LARGE SCALE GENOMIC DNA]</scope>
    <source>
        <strain evidence="10 11">SIP3-4</strain>
    </source>
</reference>
<evidence type="ECO:0000313" key="11">
    <source>
        <dbReference type="Proteomes" id="UP000002743"/>
    </source>
</evidence>
<evidence type="ECO:0000256" key="2">
    <source>
        <dbReference type="ARBA" id="ARBA00022723"/>
    </source>
</evidence>
<name>C6XCW6_METGS</name>
<dbReference type="Pfam" id="PF00749">
    <property type="entry name" value="tRNA-synt_1c"/>
    <property type="match status" value="1"/>
</dbReference>
<dbReference type="OrthoDB" id="9807503at2"/>
<dbReference type="SUPFAM" id="SSF52374">
    <property type="entry name" value="Nucleotidylyl transferase"/>
    <property type="match status" value="1"/>
</dbReference>
<dbReference type="FunFam" id="3.40.50.620:FF:000093">
    <property type="entry name" value="Glutamyl-Q tRNA(Asp) synthetase"/>
    <property type="match status" value="1"/>
</dbReference>
<evidence type="ECO:0000256" key="1">
    <source>
        <dbReference type="ARBA" id="ARBA00022598"/>
    </source>
</evidence>
<feature type="binding site" evidence="7">
    <location>
        <position position="98"/>
    </location>
    <ligand>
        <name>Zn(2+)</name>
        <dbReference type="ChEBI" id="CHEBI:29105"/>
    </ligand>
</feature>
<dbReference type="GO" id="GO:0005829">
    <property type="term" value="C:cytosol"/>
    <property type="evidence" value="ECO:0007669"/>
    <property type="project" value="TreeGrafter"/>
</dbReference>
<keyword evidence="8" id="KW-0648">Protein biosynthesis</keyword>
<feature type="binding site" evidence="7">
    <location>
        <begin position="6"/>
        <end position="10"/>
    </location>
    <ligand>
        <name>L-glutamate</name>
        <dbReference type="ChEBI" id="CHEBI:29985"/>
    </ligand>
</feature>
<dbReference type="InterPro" id="IPR014729">
    <property type="entry name" value="Rossmann-like_a/b/a_fold"/>
</dbReference>
<dbReference type="Gene3D" id="3.40.50.620">
    <property type="entry name" value="HUPs"/>
    <property type="match status" value="1"/>
</dbReference>
<dbReference type="GO" id="GO:0006400">
    <property type="term" value="P:tRNA modification"/>
    <property type="evidence" value="ECO:0007669"/>
    <property type="project" value="InterPro"/>
</dbReference>
<feature type="binding site" evidence="7">
    <location>
        <position position="235"/>
    </location>
    <ligand>
        <name>ATP</name>
        <dbReference type="ChEBI" id="CHEBI:30616"/>
    </ligand>
</feature>
<dbReference type="NCBIfam" id="NF004314">
    <property type="entry name" value="PRK05710.1-3"/>
    <property type="match status" value="1"/>
</dbReference>
<feature type="binding site" evidence="7">
    <location>
        <position position="194"/>
    </location>
    <ligand>
        <name>L-glutamate</name>
        <dbReference type="ChEBI" id="CHEBI:29985"/>
    </ligand>
</feature>
<dbReference type="InterPro" id="IPR049940">
    <property type="entry name" value="GluQ/Sye"/>
</dbReference>
<proteinExistence type="inferred from homology"/>
<evidence type="ECO:0000256" key="8">
    <source>
        <dbReference type="RuleBase" id="RU363037"/>
    </source>
</evidence>
<protein>
    <recommendedName>
        <fullName evidence="7">Glutamyl-Q tRNA(Asp) synthetase</fullName>
        <shortName evidence="7">Glu-Q-RSs</shortName>
        <ecNumber evidence="7">6.1.1.-</ecNumber>
    </recommendedName>
</protein>
<dbReference type="GO" id="GO:0005524">
    <property type="term" value="F:ATP binding"/>
    <property type="evidence" value="ECO:0007669"/>
    <property type="project" value="UniProtKB-KW"/>
</dbReference>
<accession>C6XCW6</accession>
<feature type="short sequence motif" description="'KMSKS' region" evidence="7">
    <location>
        <begin position="232"/>
        <end position="236"/>
    </location>
</feature>
<evidence type="ECO:0000256" key="7">
    <source>
        <dbReference type="HAMAP-Rule" id="MF_01428"/>
    </source>
</evidence>
<feature type="short sequence motif" description="'HIGH' region" evidence="7">
    <location>
        <begin position="9"/>
        <end position="19"/>
    </location>
</feature>
<dbReference type="InterPro" id="IPR022380">
    <property type="entry name" value="Glu-Q_tRNA(Asp)_Synthase"/>
</dbReference>
<dbReference type="GO" id="GO:0008270">
    <property type="term" value="F:zinc ion binding"/>
    <property type="evidence" value="ECO:0007669"/>
    <property type="project" value="UniProtKB-UniRule"/>
</dbReference>
<reference evidence="11" key="1">
    <citation type="submission" date="2009-07" db="EMBL/GenBank/DDBJ databases">
        <title>Complete sequence of chromosome of Methylovorus sp. SIP3-4.</title>
        <authorList>
            <person name="Lucas S."/>
            <person name="Copeland A."/>
            <person name="Lapidus A."/>
            <person name="Glavina del Rio T."/>
            <person name="Tice H."/>
            <person name="Bruce D."/>
            <person name="Goodwin L."/>
            <person name="Pitluck S."/>
            <person name="Clum A."/>
            <person name="Larimer F."/>
            <person name="Land M."/>
            <person name="Hauser L."/>
            <person name="Kyrpides N."/>
            <person name="Mikhailova N."/>
            <person name="Kayluzhnaya M."/>
            <person name="Chistoserdova L."/>
        </authorList>
    </citation>
    <scope>NUCLEOTIDE SEQUENCE [LARGE SCALE GENOMIC DNA]</scope>
    <source>
        <strain evidence="11">SIP3-4</strain>
    </source>
</reference>
<feature type="domain" description="Glutamyl/glutaminyl-tRNA synthetase class Ib catalytic" evidence="9">
    <location>
        <begin position="4"/>
        <end position="239"/>
    </location>
</feature>
<keyword evidence="5 7" id="KW-0067">ATP-binding</keyword>
<feature type="binding site" evidence="7">
    <location>
        <position position="118"/>
    </location>
    <ligand>
        <name>Zn(2+)</name>
        <dbReference type="ChEBI" id="CHEBI:29105"/>
    </ligand>
</feature>
<dbReference type="GO" id="GO:0004818">
    <property type="term" value="F:glutamate-tRNA ligase activity"/>
    <property type="evidence" value="ECO:0007669"/>
    <property type="project" value="TreeGrafter"/>
</dbReference>
<feature type="binding site" evidence="7">
    <location>
        <position position="42"/>
    </location>
    <ligand>
        <name>L-glutamate</name>
        <dbReference type="ChEBI" id="CHEBI:29985"/>
    </ligand>
</feature>
<dbReference type="PANTHER" id="PTHR43311:SF1">
    <property type="entry name" value="GLUTAMYL-Q TRNA(ASP) SYNTHETASE"/>
    <property type="match status" value="1"/>
</dbReference>
<comment type="cofactor">
    <cofactor evidence="7">
        <name>Zn(2+)</name>
        <dbReference type="ChEBI" id="CHEBI:29105"/>
    </cofactor>
    <text evidence="7">Binds 1 zinc ion per subunit.</text>
</comment>
<dbReference type="EMBL" id="CP001674">
    <property type="protein sequence ID" value="ACT50391.1"/>
    <property type="molecule type" value="Genomic_DNA"/>
</dbReference>
<dbReference type="NCBIfam" id="TIGR03838">
    <property type="entry name" value="queuosine_YadB"/>
    <property type="match status" value="1"/>
</dbReference>
<dbReference type="RefSeq" id="WP_015829897.1">
    <property type="nucleotide sequence ID" value="NC_012969.1"/>
</dbReference>
<feature type="binding site" evidence="7">
    <location>
        <position position="176"/>
    </location>
    <ligand>
        <name>L-glutamate</name>
        <dbReference type="ChEBI" id="CHEBI:29985"/>
    </ligand>
</feature>
<keyword evidence="1 7" id="KW-0436">Ligase</keyword>
<dbReference type="InterPro" id="IPR020058">
    <property type="entry name" value="Glu/Gln-tRNA-synth_Ib_cat-dom"/>
</dbReference>
<evidence type="ECO:0000313" key="10">
    <source>
        <dbReference type="EMBL" id="ACT50391.1"/>
    </source>
</evidence>
<dbReference type="eggNOG" id="COG0008">
    <property type="taxonomic scope" value="Bacteria"/>
</dbReference>
<gene>
    <name evidence="7" type="primary">gluQ</name>
    <name evidence="10" type="ordered locus">Msip34_1144</name>
</gene>
<keyword evidence="6 7" id="KW-0030">Aminoacyl-tRNA synthetase</keyword>
<dbReference type="PANTHER" id="PTHR43311">
    <property type="entry name" value="GLUTAMATE--TRNA LIGASE"/>
    <property type="match status" value="1"/>
</dbReference>
<dbReference type="STRING" id="582744.Msip34_1144"/>
<organism evidence="10 11">
    <name type="scientific">Methylovorus glucosotrophus (strain SIP3-4)</name>
    <dbReference type="NCBI Taxonomy" id="582744"/>
    <lineage>
        <taxon>Bacteria</taxon>
        <taxon>Pseudomonadati</taxon>
        <taxon>Pseudomonadota</taxon>
        <taxon>Betaproteobacteria</taxon>
        <taxon>Nitrosomonadales</taxon>
        <taxon>Methylophilaceae</taxon>
        <taxon>Methylovorus</taxon>
    </lineage>
</organism>
<dbReference type="InterPro" id="IPR000924">
    <property type="entry name" value="Glu/Gln-tRNA-synth"/>
</dbReference>
<sequence precursor="true">MPYRGRFAPSPTGPLHFGSLIAATASYLQAHAMQGEWLVRMEDLDTPRTVPGAADHILHTLEHYGFEWHGPVIYQSQRQEAYEAALAQLKEQGAIYGCGCSRKEIADSGHHGIDGVVYPGTCRDGLAPGKSARAWRIRVGDQTIRFEDEIQGPQAQRLANDIGDFVLKRADGLFAYQLAVVVDDGWQGITHVLRGADLLDSTPRQIFLQQVLQLPRPGYAHVPVATNAAGEKLSKQTLAPALEWQHASEQLWQVLQFLQQSPPDALRQAPLAELWAWAREHWRLQAIPRTRHIPHPI</sequence>
<dbReference type="AlphaFoldDB" id="C6XCW6"/>
<dbReference type="NCBIfam" id="NF004313">
    <property type="entry name" value="PRK05710.1-2"/>
    <property type="match status" value="1"/>
</dbReference>